<comment type="caution">
    <text evidence="2">The sequence shown here is derived from an EMBL/GenBank/DDBJ whole genome shotgun (WGS) entry which is preliminary data.</text>
</comment>
<evidence type="ECO:0000313" key="3">
    <source>
        <dbReference type="Proteomes" id="UP000294513"/>
    </source>
</evidence>
<feature type="region of interest" description="Disordered" evidence="1">
    <location>
        <begin position="34"/>
        <end position="103"/>
    </location>
</feature>
<protein>
    <submittedName>
        <fullName evidence="2">Uncharacterized protein</fullName>
    </submittedName>
</protein>
<dbReference type="RefSeq" id="WP_131888662.1">
    <property type="nucleotide sequence ID" value="NZ_SMKU01000001.1"/>
</dbReference>
<evidence type="ECO:0000256" key="1">
    <source>
        <dbReference type="SAM" id="MobiDB-lite"/>
    </source>
</evidence>
<reference evidence="2 3" key="1">
    <citation type="submission" date="2019-03" db="EMBL/GenBank/DDBJ databases">
        <title>Draft genome sequences of novel Actinobacteria.</title>
        <authorList>
            <person name="Sahin N."/>
            <person name="Ay H."/>
            <person name="Saygin H."/>
        </authorList>
    </citation>
    <scope>NUCLEOTIDE SEQUENCE [LARGE SCALE GENOMIC DNA]</scope>
    <source>
        <strain evidence="2 3">H3C3</strain>
    </source>
</reference>
<gene>
    <name evidence="2" type="ORF">E1298_00290</name>
</gene>
<accession>A0A4R5CDL4</accession>
<proteinExistence type="predicted"/>
<keyword evidence="3" id="KW-1185">Reference proteome</keyword>
<evidence type="ECO:0000313" key="2">
    <source>
        <dbReference type="EMBL" id="TDD98141.1"/>
    </source>
</evidence>
<sequence length="103" mass="10726">MTKGLRVLGWAALTAGVAIGVRIAVRAGNARTARSRAAAAFTSPSHRDERAERGGGSLISMADRRARRAGRDPGERPGAPARRATRGISSMTHRNGGGPAGRR</sequence>
<dbReference type="AlphaFoldDB" id="A0A4R5CDL4"/>
<organism evidence="2 3">
    <name type="scientific">Actinomadura rubrisoli</name>
    <dbReference type="NCBI Taxonomy" id="2530368"/>
    <lineage>
        <taxon>Bacteria</taxon>
        <taxon>Bacillati</taxon>
        <taxon>Actinomycetota</taxon>
        <taxon>Actinomycetes</taxon>
        <taxon>Streptosporangiales</taxon>
        <taxon>Thermomonosporaceae</taxon>
        <taxon>Actinomadura</taxon>
    </lineage>
</organism>
<name>A0A4R5CDL4_9ACTN</name>
<dbReference type="Proteomes" id="UP000294513">
    <property type="component" value="Unassembled WGS sequence"/>
</dbReference>
<dbReference type="EMBL" id="SMKU01000001">
    <property type="protein sequence ID" value="TDD98141.1"/>
    <property type="molecule type" value="Genomic_DNA"/>
</dbReference>